<dbReference type="Pfam" id="PF08386">
    <property type="entry name" value="Abhydrolase_4"/>
    <property type="match status" value="1"/>
</dbReference>
<reference evidence="6 7" key="1">
    <citation type="submission" date="2024-10" db="EMBL/GenBank/DDBJ databases">
        <title>The Natural Products Discovery Center: Release of the First 8490 Sequenced Strains for Exploring Actinobacteria Biosynthetic Diversity.</title>
        <authorList>
            <person name="Kalkreuter E."/>
            <person name="Kautsar S.A."/>
            <person name="Yang D."/>
            <person name="Bader C.D."/>
            <person name="Teijaro C.N."/>
            <person name="Fluegel L."/>
            <person name="Davis C.M."/>
            <person name="Simpson J.R."/>
            <person name="Lauterbach L."/>
            <person name="Steele A.D."/>
            <person name="Gui C."/>
            <person name="Meng S."/>
            <person name="Li G."/>
            <person name="Viehrig K."/>
            <person name="Ye F."/>
            <person name="Su P."/>
            <person name="Kiefer A.F."/>
            <person name="Nichols A."/>
            <person name="Cepeda A.J."/>
            <person name="Yan W."/>
            <person name="Fan B."/>
            <person name="Jiang Y."/>
            <person name="Adhikari A."/>
            <person name="Zheng C.-J."/>
            <person name="Schuster L."/>
            <person name="Cowan T.M."/>
            <person name="Smanski M.J."/>
            <person name="Chevrette M.G."/>
            <person name="De Carvalho L.P.S."/>
            <person name="Shen B."/>
        </authorList>
    </citation>
    <scope>NUCLEOTIDE SEQUENCE [LARGE SCALE GENOMIC DNA]</scope>
    <source>
        <strain evidence="6 7">NPDC003040</strain>
    </source>
</reference>
<dbReference type="InterPro" id="IPR029058">
    <property type="entry name" value="AB_hydrolase_fold"/>
</dbReference>
<comment type="similarity">
    <text evidence="1">Belongs to the peptidase S33 family.</text>
</comment>
<dbReference type="Proteomes" id="UP001601948">
    <property type="component" value="Unassembled WGS sequence"/>
</dbReference>
<keyword evidence="3" id="KW-0732">Signal</keyword>
<dbReference type="PANTHER" id="PTHR43248">
    <property type="entry name" value="2-SUCCINYL-6-HYDROXY-2,4-CYCLOHEXADIENE-1-CARBOXYLATE SYNTHASE"/>
    <property type="match status" value="1"/>
</dbReference>
<gene>
    <name evidence="6" type="ORF">ACFYV7_25580</name>
</gene>
<sequence length="566" mass="60806">MRRTRRPVIVLPLLAVVLSLAAGHASADSDSYNLEFAPAPARFTEYPTGAPQIPAEIANQRLDWKPCIESGLIAAANGNPESGVRAPLLDGLDCATVRTPLDWTQPDAGPVATFEISRLPARQPAGRPRQLLTSPGGPGAGSLINPAEWAATFPELRETYDLLGFDPRGTRLSSTDQVCDANVSGDPLLLGTGRNDRTDVLDFSTESVRLQLGQARDWVRSCVDRTPAGTAGTITYWQTVRDLDLVRELLGTPTWSYLGVSQGTLLGAELARTFPDRLDRVVLDSVVAPTVSSAAAYAERVLRQQNVIEQRFAPWLAARGTVFGDSTDAVLMALRKLRADLTAHPIPLPFDRTFSGNDLNTLFFGVDNSPYEALERKLLTLRTGVDNPTPAAQLNAAMAFRIPRLLEELAQDVLAAGSRVGWWTARNCNTGAWSHDLDHIVDTARQLAARAPLTYLGMNFTAACAFWPESHTGTSPLGYDKIGSAVLIANEKDPVTPISGARAVRALIPTARLITVVGTPGHLVLPQRPKGFPAAIPGTSSCARTIAVAYLVHGRIPESDTPCQPG</sequence>
<evidence type="ECO:0000259" key="5">
    <source>
        <dbReference type="Pfam" id="PF08386"/>
    </source>
</evidence>
<dbReference type="InterPro" id="IPR051601">
    <property type="entry name" value="Serine_prot/Carboxylest_S33"/>
</dbReference>
<feature type="signal peptide" evidence="3">
    <location>
        <begin position="1"/>
        <end position="27"/>
    </location>
</feature>
<comment type="caution">
    <text evidence="6">The sequence shown here is derived from an EMBL/GenBank/DDBJ whole genome shotgun (WGS) entry which is preliminary data.</text>
</comment>
<feature type="domain" description="Peptidase S33 tripeptidyl aminopeptidase-like C-terminal" evidence="5">
    <location>
        <begin position="461"/>
        <end position="563"/>
    </location>
</feature>
<name>A0ABW6QY65_9NOCA</name>
<dbReference type="Gene3D" id="3.40.50.1820">
    <property type="entry name" value="alpha/beta hydrolase"/>
    <property type="match status" value="1"/>
</dbReference>
<protein>
    <submittedName>
        <fullName evidence="6">Alpha/beta fold hydrolase</fullName>
    </submittedName>
</protein>
<proteinExistence type="inferred from homology"/>
<dbReference type="EMBL" id="JBIAPI010000007">
    <property type="protein sequence ID" value="MFF3226191.1"/>
    <property type="molecule type" value="Genomic_DNA"/>
</dbReference>
<dbReference type="SUPFAM" id="SSF53474">
    <property type="entry name" value="alpha/beta-Hydrolases"/>
    <property type="match status" value="1"/>
</dbReference>
<keyword evidence="7" id="KW-1185">Reference proteome</keyword>
<evidence type="ECO:0000313" key="7">
    <source>
        <dbReference type="Proteomes" id="UP001601948"/>
    </source>
</evidence>
<evidence type="ECO:0000256" key="2">
    <source>
        <dbReference type="ARBA" id="ARBA00022801"/>
    </source>
</evidence>
<evidence type="ECO:0000259" key="4">
    <source>
        <dbReference type="Pfam" id="PF00561"/>
    </source>
</evidence>
<dbReference type="RefSeq" id="WP_387721249.1">
    <property type="nucleotide sequence ID" value="NZ_JBIAPI010000007.1"/>
</dbReference>
<dbReference type="Pfam" id="PF00561">
    <property type="entry name" value="Abhydrolase_1"/>
    <property type="match status" value="1"/>
</dbReference>
<feature type="chain" id="PRO_5045459181" evidence="3">
    <location>
        <begin position="28"/>
        <end position="566"/>
    </location>
</feature>
<evidence type="ECO:0000256" key="1">
    <source>
        <dbReference type="ARBA" id="ARBA00010088"/>
    </source>
</evidence>
<organism evidence="6 7">
    <name type="scientific">Nocardia suismassiliense</name>
    <dbReference type="NCBI Taxonomy" id="2077092"/>
    <lineage>
        <taxon>Bacteria</taxon>
        <taxon>Bacillati</taxon>
        <taxon>Actinomycetota</taxon>
        <taxon>Actinomycetes</taxon>
        <taxon>Mycobacteriales</taxon>
        <taxon>Nocardiaceae</taxon>
        <taxon>Nocardia</taxon>
    </lineage>
</organism>
<feature type="domain" description="AB hydrolase-1" evidence="4">
    <location>
        <begin position="135"/>
        <end position="293"/>
    </location>
</feature>
<evidence type="ECO:0000256" key="3">
    <source>
        <dbReference type="SAM" id="SignalP"/>
    </source>
</evidence>
<accession>A0ABW6QY65</accession>
<dbReference type="InterPro" id="IPR000073">
    <property type="entry name" value="AB_hydrolase_1"/>
</dbReference>
<keyword evidence="2 6" id="KW-0378">Hydrolase</keyword>
<dbReference type="InterPro" id="IPR013595">
    <property type="entry name" value="Pept_S33_TAP-like_C"/>
</dbReference>
<evidence type="ECO:0000313" key="6">
    <source>
        <dbReference type="EMBL" id="MFF3226191.1"/>
    </source>
</evidence>
<dbReference type="PANTHER" id="PTHR43248:SF25">
    <property type="entry name" value="AB HYDROLASE-1 DOMAIN-CONTAINING PROTEIN-RELATED"/>
    <property type="match status" value="1"/>
</dbReference>
<dbReference type="GO" id="GO:0016787">
    <property type="term" value="F:hydrolase activity"/>
    <property type="evidence" value="ECO:0007669"/>
    <property type="project" value="UniProtKB-KW"/>
</dbReference>